<dbReference type="OMA" id="HAVPEMA"/>
<feature type="region of interest" description="Disordered" evidence="4">
    <location>
        <begin position="658"/>
        <end position="890"/>
    </location>
</feature>
<evidence type="ECO:0000259" key="5">
    <source>
        <dbReference type="Pfam" id="PF08573"/>
    </source>
</evidence>
<dbReference type="PANTHER" id="PTHR15107">
    <property type="entry name" value="RETINOBLASTOMA BINDING PROTEIN 8"/>
    <property type="match status" value="1"/>
</dbReference>
<evidence type="ECO:0000313" key="7">
    <source>
        <dbReference type="Proteomes" id="UP000007110"/>
    </source>
</evidence>
<dbReference type="OrthoDB" id="5801062at2759"/>
<dbReference type="RefSeq" id="XP_030830517.1">
    <property type="nucleotide sequence ID" value="XM_030974657.1"/>
</dbReference>
<dbReference type="InterPro" id="IPR013882">
    <property type="entry name" value="Ctp1_C"/>
</dbReference>
<dbReference type="GeneID" id="100893167"/>
<feature type="compositionally biased region" description="Basic and acidic residues" evidence="4">
    <location>
        <begin position="107"/>
        <end position="125"/>
    </location>
</feature>
<feature type="compositionally biased region" description="Basic and acidic residues" evidence="4">
    <location>
        <begin position="184"/>
        <end position="198"/>
    </location>
</feature>
<feature type="region of interest" description="Disordered" evidence="4">
    <location>
        <begin position="85"/>
        <end position="270"/>
    </location>
</feature>
<dbReference type="KEGG" id="spu:100893167"/>
<feature type="compositionally biased region" description="Low complexity" evidence="4">
    <location>
        <begin position="379"/>
        <end position="388"/>
    </location>
</feature>
<feature type="compositionally biased region" description="Acidic residues" evidence="4">
    <location>
        <begin position="720"/>
        <end position="729"/>
    </location>
</feature>
<feature type="compositionally biased region" description="Polar residues" evidence="4">
    <location>
        <begin position="353"/>
        <end position="378"/>
    </location>
</feature>
<dbReference type="EnsemblMetazoa" id="XM_030974657">
    <property type="protein sequence ID" value="XP_030830517"/>
    <property type="gene ID" value="LOC100893167"/>
</dbReference>
<proteinExistence type="predicted"/>
<evidence type="ECO:0000313" key="6">
    <source>
        <dbReference type="EnsemblMetazoa" id="XP_030830517"/>
    </source>
</evidence>
<feature type="domain" description="DNA endonuclease activator Ctp1 C-terminal" evidence="5">
    <location>
        <begin position="917"/>
        <end position="948"/>
    </location>
</feature>
<dbReference type="InParanoid" id="A0A7M7N346"/>
<organism evidence="6 7">
    <name type="scientific">Strongylocentrotus purpuratus</name>
    <name type="common">Purple sea urchin</name>
    <dbReference type="NCBI Taxonomy" id="7668"/>
    <lineage>
        <taxon>Eukaryota</taxon>
        <taxon>Metazoa</taxon>
        <taxon>Echinodermata</taxon>
        <taxon>Eleutherozoa</taxon>
        <taxon>Echinozoa</taxon>
        <taxon>Echinoidea</taxon>
        <taxon>Euechinoidea</taxon>
        <taxon>Echinacea</taxon>
        <taxon>Camarodonta</taxon>
        <taxon>Echinidea</taxon>
        <taxon>Strongylocentrotidae</taxon>
        <taxon>Strongylocentrotus</taxon>
    </lineage>
</organism>
<protein>
    <recommendedName>
        <fullName evidence="5">DNA endonuclease activator Ctp1 C-terminal domain-containing protein</fullName>
    </recommendedName>
</protein>
<dbReference type="Pfam" id="PF08573">
    <property type="entry name" value="SAE2"/>
    <property type="match status" value="2"/>
</dbReference>
<feature type="region of interest" description="Disordered" evidence="4">
    <location>
        <begin position="471"/>
        <end position="594"/>
    </location>
</feature>
<sequence>MTSDDTHPSSCSTKKIKTLLKRYTEYQVAQQELFKEIEKEAISLIESNEKLKSTANENARFVTQTQKRYRECKQENQDLKLQLATIKSNRQHEIQSPQSDNASSKPKGKEDVSSDEQPEKLERKCSKLSSNKQKKKVRYQELPQEEKKSPVLSTLLPSRGGRENQDPKMQPMILVEEGGLYTMKDQKVKGHSSTRESQDGPPGQGISSVFVPETIPLDLDSDNDDDGDDTDEEEGHHMERVRSGLSRGNRANRMVRKNSKQRRQRNAKDQYVVVPETVPMDSIPYSHDSLLEESDLLISDAGGHFIPLEQSTPMLPVPPSSDSSRRKAFLSTDSASPVYSGGKRSQKGVIPPTESQLSVDFSITQMSPTFARSRSTPGRQESAAQSSSSRHRSVSHAGKAIASHETPNSNIPVTPENIHSNIKITSSRSKTSNPVWDTPDDTNQVRNSRGVTPDYDESGQSEASFLILQQHPSSRGPSQVRSSGGSSKEGAVHPEVQKKLLTDSEGERRKKRRLSDEFRDEIASKKTRTVKQDDISFVSSPRDENELCNRDGRRKVSRTKMEGSGEILERQSSAAANAQKTHHNDKNVRATETSSHLLTCDNPKSMKQTRLTKDSFKAVISEDGQRLKNLNGGARVYVDSQYDPYLQQAIQESMEVQKGLNHDERTGNGDFKVPRLPKALDRERTSKGSSSSTCRRPHLNDDDDDVAIMEENEYTSLVEERDDPEDNDGGDLNGSIDPAVRFSFIGNEDDEDHGGEEWKPNEAKRADASGNVRTFLVLPKDSRTDQRRGSKSSRANYDELEEKKEESKHRLLAEDSLDDMFEDDDHDDDNDEDIGGCPGPDKDRQDQGIEIEEGYGLREDQILKTSVHGRAKFEDGSLHDPGTDPAERRPGEIDEMASSFVREFDCLPQRDDAPNYKYTDVVRKRDERQRLKGFDCKECAGYYEGLGLTSEEIAQRTKNCSRHRGHFERPNTPEHFWSIGFPDTETCVERGYLKVAREEEMPKKTRRNRYLTRPIHGKNKPAGEEEET</sequence>
<feature type="compositionally biased region" description="Polar residues" evidence="4">
    <location>
        <begin position="94"/>
        <end position="104"/>
    </location>
</feature>
<dbReference type="Proteomes" id="UP000007110">
    <property type="component" value="Unassembled WGS sequence"/>
</dbReference>
<feature type="compositionally biased region" description="Basic residues" evidence="4">
    <location>
        <begin position="253"/>
        <end position="265"/>
    </location>
</feature>
<feature type="region of interest" description="Disordered" evidence="4">
    <location>
        <begin position="309"/>
        <end position="459"/>
    </location>
</feature>
<dbReference type="AlphaFoldDB" id="A0A7M7N346"/>
<evidence type="ECO:0000256" key="2">
    <source>
        <dbReference type="ARBA" id="ARBA00022763"/>
    </source>
</evidence>
<accession>A0A7M7N346</accession>
<feature type="compositionally biased region" description="Polar residues" evidence="4">
    <location>
        <begin position="570"/>
        <end position="579"/>
    </location>
</feature>
<feature type="compositionally biased region" description="Polar residues" evidence="4">
    <location>
        <begin position="405"/>
        <end position="450"/>
    </location>
</feature>
<dbReference type="InterPro" id="IPR033316">
    <property type="entry name" value="RBBP8-like"/>
</dbReference>
<feature type="compositionally biased region" description="Basic and acidic residues" evidence="4">
    <location>
        <begin position="490"/>
        <end position="534"/>
    </location>
</feature>
<reference evidence="7" key="1">
    <citation type="submission" date="2015-02" db="EMBL/GenBank/DDBJ databases">
        <title>Genome sequencing for Strongylocentrotus purpuratus.</title>
        <authorList>
            <person name="Murali S."/>
            <person name="Liu Y."/>
            <person name="Vee V."/>
            <person name="English A."/>
            <person name="Wang M."/>
            <person name="Skinner E."/>
            <person name="Han Y."/>
            <person name="Muzny D.M."/>
            <person name="Worley K.C."/>
            <person name="Gibbs R.A."/>
        </authorList>
    </citation>
    <scope>NUCLEOTIDE SEQUENCE</scope>
</reference>
<evidence type="ECO:0000256" key="1">
    <source>
        <dbReference type="ARBA" id="ARBA00004123"/>
    </source>
</evidence>
<feature type="compositionally biased region" description="Basic and acidic residues" evidence="4">
    <location>
        <begin position="755"/>
        <end position="767"/>
    </location>
</feature>
<evidence type="ECO:0000256" key="4">
    <source>
        <dbReference type="SAM" id="MobiDB-lite"/>
    </source>
</evidence>
<name>A0A7M7N346_STRPU</name>
<feature type="compositionally biased region" description="Basic and acidic residues" evidence="4">
    <location>
        <begin position="871"/>
        <end position="890"/>
    </location>
</feature>
<feature type="compositionally biased region" description="Acidic residues" evidence="4">
    <location>
        <begin position="219"/>
        <end position="233"/>
    </location>
</feature>
<dbReference type="GO" id="GO:0003684">
    <property type="term" value="F:damaged DNA binding"/>
    <property type="evidence" value="ECO:0000318"/>
    <property type="project" value="GO_Central"/>
</dbReference>
<evidence type="ECO:0000256" key="3">
    <source>
        <dbReference type="ARBA" id="ARBA00023242"/>
    </source>
</evidence>
<feature type="compositionally biased region" description="Acidic residues" evidence="4">
    <location>
        <begin position="701"/>
        <end position="713"/>
    </location>
</feature>
<feature type="compositionally biased region" description="Polar residues" evidence="4">
    <location>
        <begin position="471"/>
        <end position="486"/>
    </location>
</feature>
<keyword evidence="2" id="KW-0227">DNA damage</keyword>
<comment type="subcellular location">
    <subcellularLocation>
        <location evidence="1">Nucleus</location>
    </subcellularLocation>
</comment>
<keyword evidence="7" id="KW-1185">Reference proteome</keyword>
<feature type="compositionally biased region" description="Basic and acidic residues" evidence="4">
    <location>
        <begin position="801"/>
        <end position="813"/>
    </location>
</feature>
<dbReference type="GO" id="GO:0010792">
    <property type="term" value="P:DNA double-strand break processing involved in repair via single-strand annealing"/>
    <property type="evidence" value="ECO:0000318"/>
    <property type="project" value="GO_Central"/>
</dbReference>
<reference evidence="6" key="2">
    <citation type="submission" date="2021-01" db="UniProtKB">
        <authorList>
            <consortium name="EnsemblMetazoa"/>
        </authorList>
    </citation>
    <scope>IDENTIFICATION</scope>
</reference>
<feature type="region of interest" description="Disordered" evidence="4">
    <location>
        <begin position="999"/>
        <end position="1028"/>
    </location>
</feature>
<dbReference type="PANTHER" id="PTHR15107:SF0">
    <property type="entry name" value="DNA ENDONUCLEASE ACTIVATOR CTP1 C-TERMINAL DOMAIN-CONTAINING PROTEIN"/>
    <property type="match status" value="1"/>
</dbReference>
<feature type="compositionally biased region" description="Basic and acidic residues" evidence="4">
    <location>
        <begin position="541"/>
        <end position="551"/>
    </location>
</feature>
<feature type="compositionally biased region" description="Acidic residues" evidence="4">
    <location>
        <begin position="815"/>
        <end position="834"/>
    </location>
</feature>
<feature type="compositionally biased region" description="Basic residues" evidence="4">
    <location>
        <begin position="1004"/>
        <end position="1019"/>
    </location>
</feature>
<keyword evidence="3" id="KW-0539">Nucleus</keyword>
<feature type="compositionally biased region" description="Basic and acidic residues" evidence="4">
    <location>
        <begin position="559"/>
        <end position="569"/>
    </location>
</feature>
<feature type="domain" description="DNA endonuclease activator Ctp1 C-terminal" evidence="5">
    <location>
        <begin position="951"/>
        <end position="985"/>
    </location>
</feature>
<dbReference type="GO" id="GO:0005634">
    <property type="term" value="C:nucleus"/>
    <property type="evidence" value="ECO:0007669"/>
    <property type="project" value="UniProtKB-SubCell"/>
</dbReference>